<keyword evidence="2" id="KW-0813">Transport</keyword>
<dbReference type="PANTHER" id="PTHR32024:SF1">
    <property type="entry name" value="KTR SYSTEM POTASSIUM UPTAKE PROTEIN B"/>
    <property type="match status" value="1"/>
</dbReference>
<evidence type="ECO:0000256" key="5">
    <source>
        <dbReference type="ARBA" id="ARBA00022989"/>
    </source>
</evidence>
<evidence type="ECO:0000256" key="1">
    <source>
        <dbReference type="ARBA" id="ARBA00004651"/>
    </source>
</evidence>
<dbReference type="PANTHER" id="PTHR32024">
    <property type="entry name" value="TRK SYSTEM POTASSIUM UPTAKE PROTEIN TRKG-RELATED"/>
    <property type="match status" value="1"/>
</dbReference>
<evidence type="ECO:0000256" key="3">
    <source>
        <dbReference type="ARBA" id="ARBA00022475"/>
    </source>
</evidence>
<feature type="transmembrane region" description="Helical" evidence="8">
    <location>
        <begin position="51"/>
        <end position="72"/>
    </location>
</feature>
<dbReference type="InterPro" id="IPR003445">
    <property type="entry name" value="Cat_transpt"/>
</dbReference>
<keyword evidence="3" id="KW-1003">Cell membrane</keyword>
<dbReference type="Pfam" id="PF02386">
    <property type="entry name" value="TrkH"/>
    <property type="match status" value="1"/>
</dbReference>
<comment type="caution">
    <text evidence="9">The sequence shown here is derived from an EMBL/GenBank/DDBJ whole genome shotgun (WGS) entry which is preliminary data.</text>
</comment>
<keyword evidence="5 8" id="KW-1133">Transmembrane helix</keyword>
<keyword evidence="6" id="KW-0406">Ion transport</keyword>
<reference evidence="9 10" key="1">
    <citation type="submission" date="2017-09" db="EMBL/GenBank/DDBJ databases">
        <title>Bacterial strain isolated from the female urinary microbiota.</title>
        <authorList>
            <person name="Thomas-White K."/>
            <person name="Kumar N."/>
            <person name="Forster S."/>
            <person name="Putonti C."/>
            <person name="Lawley T."/>
            <person name="Wolfe A.J."/>
        </authorList>
    </citation>
    <scope>NUCLEOTIDE SEQUENCE [LARGE SCALE GENOMIC DNA]</scope>
    <source>
        <strain evidence="9 10">UMB0834</strain>
    </source>
</reference>
<evidence type="ECO:0000313" key="10">
    <source>
        <dbReference type="Proteomes" id="UP000235748"/>
    </source>
</evidence>
<protein>
    <submittedName>
        <fullName evidence="9">TrkH family potassium uptake protein</fullName>
    </submittedName>
</protein>
<feature type="transmembrane region" description="Helical" evidence="8">
    <location>
        <begin position="108"/>
        <end position="129"/>
    </location>
</feature>
<evidence type="ECO:0000313" key="9">
    <source>
        <dbReference type="EMBL" id="PMC19153.1"/>
    </source>
</evidence>
<evidence type="ECO:0000256" key="4">
    <source>
        <dbReference type="ARBA" id="ARBA00022692"/>
    </source>
</evidence>
<dbReference type="GO" id="GO:0008324">
    <property type="term" value="F:monoatomic cation transmembrane transporter activity"/>
    <property type="evidence" value="ECO:0007669"/>
    <property type="project" value="InterPro"/>
</dbReference>
<sequence length="145" mass="15858">MFIGAAPMSTGGGIKVTTFAIIIVYLYSLLKGQTHPHIFKKSIMPEQINKAITICFLSSSLIFISTLSVLIQNSKLDITKVLFETISAFATVGLSTGITADLNSMSKIILILLMIVGKIGVLIIISIFVHPKKELYLYSTEKIHL</sequence>
<dbReference type="AlphaFoldDB" id="A0A2N6QHV3"/>
<dbReference type="Proteomes" id="UP000235748">
    <property type="component" value="Unassembled WGS sequence"/>
</dbReference>
<comment type="subcellular location">
    <subcellularLocation>
        <location evidence="1">Cell membrane</location>
        <topology evidence="1">Multi-pass membrane protein</topology>
    </subcellularLocation>
</comment>
<evidence type="ECO:0000256" key="8">
    <source>
        <dbReference type="SAM" id="Phobius"/>
    </source>
</evidence>
<evidence type="ECO:0000256" key="6">
    <source>
        <dbReference type="ARBA" id="ARBA00023065"/>
    </source>
</evidence>
<evidence type="ECO:0000256" key="7">
    <source>
        <dbReference type="ARBA" id="ARBA00023136"/>
    </source>
</evidence>
<dbReference type="GO" id="GO:0030001">
    <property type="term" value="P:metal ion transport"/>
    <property type="evidence" value="ECO:0007669"/>
    <property type="project" value="UniProtKB-ARBA"/>
</dbReference>
<accession>A0A2N6QHV3</accession>
<gene>
    <name evidence="9" type="ORF">CJ235_07780</name>
</gene>
<name>A0A2N6QHV3_9STAP</name>
<keyword evidence="7 8" id="KW-0472">Membrane</keyword>
<dbReference type="GO" id="GO:0005886">
    <property type="term" value="C:plasma membrane"/>
    <property type="evidence" value="ECO:0007669"/>
    <property type="project" value="UniProtKB-SubCell"/>
</dbReference>
<dbReference type="EMBL" id="PNGG01000003">
    <property type="protein sequence ID" value="PMC19153.1"/>
    <property type="molecule type" value="Genomic_DNA"/>
</dbReference>
<organism evidence="9 10">
    <name type="scientific">Staphylococcus pettenkoferi</name>
    <dbReference type="NCBI Taxonomy" id="170573"/>
    <lineage>
        <taxon>Bacteria</taxon>
        <taxon>Bacillati</taxon>
        <taxon>Bacillota</taxon>
        <taxon>Bacilli</taxon>
        <taxon>Bacillales</taxon>
        <taxon>Staphylococcaceae</taxon>
        <taxon>Staphylococcus</taxon>
    </lineage>
</organism>
<keyword evidence="4 8" id="KW-0812">Transmembrane</keyword>
<feature type="transmembrane region" description="Helical" evidence="8">
    <location>
        <begin position="12"/>
        <end position="30"/>
    </location>
</feature>
<evidence type="ECO:0000256" key="2">
    <source>
        <dbReference type="ARBA" id="ARBA00022448"/>
    </source>
</evidence>
<proteinExistence type="predicted"/>